<dbReference type="SMR" id="A0A7I8WXH2"/>
<comment type="subcellular location">
    <subcellularLocation>
        <location evidence="1">Membrane</location>
        <topology evidence="1">Single-pass membrane protein</topology>
    </subcellularLocation>
</comment>
<keyword evidence="4 13" id="KW-0812">Transmembrane</keyword>
<feature type="compositionally biased region" description="Polar residues" evidence="12">
    <location>
        <begin position="513"/>
        <end position="542"/>
    </location>
</feature>
<reference evidence="16" key="1">
    <citation type="submission" date="2020-09" db="EMBL/GenBank/DDBJ databases">
        <authorList>
            <person name="Kikuchi T."/>
        </authorList>
    </citation>
    <scope>NUCLEOTIDE SEQUENCE</scope>
    <source>
        <strain evidence="16">Ka4C1</strain>
    </source>
</reference>
<dbReference type="CDD" id="cd00192">
    <property type="entry name" value="PTKc"/>
    <property type="match status" value="1"/>
</dbReference>
<feature type="compositionally biased region" description="Basic residues" evidence="12">
    <location>
        <begin position="1024"/>
        <end position="1041"/>
    </location>
</feature>
<feature type="region of interest" description="Disordered" evidence="12">
    <location>
        <begin position="424"/>
        <end position="458"/>
    </location>
</feature>
<feature type="compositionally biased region" description="Low complexity" evidence="12">
    <location>
        <begin position="432"/>
        <end position="447"/>
    </location>
</feature>
<evidence type="ECO:0000313" key="17">
    <source>
        <dbReference type="Proteomes" id="UP000659654"/>
    </source>
</evidence>
<evidence type="ECO:0000256" key="5">
    <source>
        <dbReference type="ARBA" id="ARBA00022741"/>
    </source>
</evidence>
<feature type="region of interest" description="Disordered" evidence="12">
    <location>
        <begin position="972"/>
        <end position="1041"/>
    </location>
</feature>
<dbReference type="Proteomes" id="UP000659654">
    <property type="component" value="Unassembled WGS sequence"/>
</dbReference>
<evidence type="ECO:0000256" key="8">
    <source>
        <dbReference type="ARBA" id="ARBA00022989"/>
    </source>
</evidence>
<dbReference type="GO" id="GO:0004714">
    <property type="term" value="F:transmembrane receptor protein tyrosine kinase activity"/>
    <property type="evidence" value="ECO:0007669"/>
    <property type="project" value="UniProtKB-EC"/>
</dbReference>
<dbReference type="SUPFAM" id="SSF56112">
    <property type="entry name" value="Protein kinase-like (PK-like)"/>
    <property type="match status" value="1"/>
</dbReference>
<gene>
    <name evidence="16" type="ORF">BXYJ_LOCUS4823</name>
</gene>
<feature type="compositionally biased region" description="Polar residues" evidence="12">
    <location>
        <begin position="256"/>
        <end position="265"/>
    </location>
</feature>
<evidence type="ECO:0000256" key="2">
    <source>
        <dbReference type="ARBA" id="ARBA00011902"/>
    </source>
</evidence>
<keyword evidence="6" id="KW-0418">Kinase</keyword>
<dbReference type="GO" id="GO:0016020">
    <property type="term" value="C:membrane"/>
    <property type="evidence" value="ECO:0007669"/>
    <property type="project" value="UniProtKB-SubCell"/>
</dbReference>
<dbReference type="PROSITE" id="PS00109">
    <property type="entry name" value="PROTEIN_KINASE_TYR"/>
    <property type="match status" value="1"/>
</dbReference>
<dbReference type="InterPro" id="IPR050198">
    <property type="entry name" value="Non-receptor_tyrosine_kinases"/>
</dbReference>
<evidence type="ECO:0000259" key="14">
    <source>
        <dbReference type="PROSITE" id="PS50011"/>
    </source>
</evidence>
<evidence type="ECO:0000256" key="9">
    <source>
        <dbReference type="ARBA" id="ARBA00023136"/>
    </source>
</evidence>
<protein>
    <recommendedName>
        <fullName evidence="2">receptor protein-tyrosine kinase</fullName>
        <ecNumber evidence="2">2.7.10.1</ecNumber>
    </recommendedName>
</protein>
<organism evidence="16 17">
    <name type="scientific">Bursaphelenchus xylophilus</name>
    <name type="common">Pinewood nematode worm</name>
    <name type="synonym">Aphelenchoides xylophilus</name>
    <dbReference type="NCBI Taxonomy" id="6326"/>
    <lineage>
        <taxon>Eukaryota</taxon>
        <taxon>Metazoa</taxon>
        <taxon>Ecdysozoa</taxon>
        <taxon>Nematoda</taxon>
        <taxon>Chromadorea</taxon>
        <taxon>Rhabditida</taxon>
        <taxon>Tylenchina</taxon>
        <taxon>Tylenchomorpha</taxon>
        <taxon>Aphelenchoidea</taxon>
        <taxon>Aphelenchoididae</taxon>
        <taxon>Bursaphelenchus</taxon>
    </lineage>
</organism>
<dbReference type="PROSITE" id="PS00107">
    <property type="entry name" value="PROTEIN_KINASE_ATP"/>
    <property type="match status" value="1"/>
</dbReference>
<evidence type="ECO:0000256" key="12">
    <source>
        <dbReference type="SAM" id="MobiDB-lite"/>
    </source>
</evidence>
<accession>A0A7I8WXH2</accession>
<dbReference type="OrthoDB" id="5823257at2759"/>
<dbReference type="Gene3D" id="1.10.510.10">
    <property type="entry name" value="Transferase(Phosphotransferase) domain 1"/>
    <property type="match status" value="1"/>
</dbReference>
<evidence type="ECO:0000256" key="10">
    <source>
        <dbReference type="ARBA" id="ARBA00023170"/>
    </source>
</evidence>
<dbReference type="Gene3D" id="2.60.40.10">
    <property type="entry name" value="Immunoglobulins"/>
    <property type="match status" value="1"/>
</dbReference>
<feature type="region of interest" description="Disordered" evidence="12">
    <location>
        <begin position="214"/>
        <end position="265"/>
    </location>
</feature>
<keyword evidence="7 11" id="KW-0067">ATP-binding</keyword>
<dbReference type="InterPro" id="IPR036116">
    <property type="entry name" value="FN3_sf"/>
</dbReference>
<dbReference type="InterPro" id="IPR000719">
    <property type="entry name" value="Prot_kinase_dom"/>
</dbReference>
<dbReference type="PANTHER" id="PTHR24418">
    <property type="entry name" value="TYROSINE-PROTEIN KINASE"/>
    <property type="match status" value="1"/>
</dbReference>
<dbReference type="InterPro" id="IPR011009">
    <property type="entry name" value="Kinase-like_dom_sf"/>
</dbReference>
<dbReference type="InterPro" id="IPR001245">
    <property type="entry name" value="Ser-Thr/Tyr_kinase_cat_dom"/>
</dbReference>
<evidence type="ECO:0000256" key="6">
    <source>
        <dbReference type="ARBA" id="ARBA00022777"/>
    </source>
</evidence>
<keyword evidence="9 13" id="KW-0472">Membrane</keyword>
<keyword evidence="10" id="KW-0675">Receptor</keyword>
<feature type="transmembrane region" description="Helical" evidence="13">
    <location>
        <begin position="120"/>
        <end position="138"/>
    </location>
</feature>
<dbReference type="Gene3D" id="3.30.200.20">
    <property type="entry name" value="Phosphorylase Kinase, domain 1"/>
    <property type="match status" value="1"/>
</dbReference>
<dbReference type="GO" id="GO:0005524">
    <property type="term" value="F:ATP binding"/>
    <property type="evidence" value="ECO:0007669"/>
    <property type="project" value="UniProtKB-UniRule"/>
</dbReference>
<sequence length="1041" mass="117775">MSVPCTPPPPIHGFRVVAAGERFARLQWGHKKPWRTYQPYHYEIDWWSRDFKTNFLPTRLILQSPTRTAILSNLDTKSNYSARITARSECGAAGIPNQLNFATRSQEIHSAITRVMPHEVVLIALVLVIWLGILYHFFRKYEKMTFVSPNRAFQDKKYDKVSDVHRDSDATARSRKVSEQSKKSICQFNLLEDVVTNWRTETLFHNKKIAQSDVTSSVDHTDQASLSTGTNTERKRRNSNLTVFDDPQWSHDHQQKLSSATVRPSNSLPLFQKPLTLDISPEKRYYTPIDEELTPLAPGTSPEGREDDSESSLEVARKLAKISGNLRDTLEPEEPMKRKISEVLLGKATVDIRRCSTLSAYVRRPKATKFAMVRRQSLFDNLRRSMKRPFGRQNTTTAPMAPEIPSVRMRDRGLLKFKVGESTSYSSSISDPVSRPDSLSISSRSRPQLQNLRLSQVQNDSTESYFTASSVTSKKSSKFPSFQDFFSLVNSRSQNGIDSFVREQLNSSIRMFNNTTEDPTKQPQSGATTTEDGGAAQNNNYTESDDLESLPGGANYGPAANGQASIYTGLRSDELFHGPIPKEDVSPMLKKDGDFTVGILQAATKRAVVVWLKWQNEVKCLDFLINDELKSCSLDGKNFQPTIMKTVFFHLGGVSINASDPTAPRLIRGVKRQKWELDGNSVTTGKQIGEGAFGQVFVGTLSYGGREVQVAIKVPRESPDKEKEKDIVKEAMNEARIQREYYHQNIVRLYGVVLNTKPFAIVLEFVDGGNLESYLKKTQLKVNLKLTYCFDVALGMKYLHNMQCLHRDMATRNCLVDPRYPCVKISDFGLSAKGSSMAMDRSKPAPVRWMAPEVLKTAKYATPADIWSMGVLFWEIYVSCQELPYSNMDLKQIQSELQHNPNFHPHYDTNTTPAELKKVFEKVWNHDPKARPSAAEITMQLAGHSMKERYNNTMPIYQELVCLDEERAKNKSINTSGNTNISNHNTSQQTEKGRKTPKAGTPAKTNKVSGREKSLKERIEQLSRKKTMSKKPRGRKTKRPQ</sequence>
<comment type="caution">
    <text evidence="16">The sequence shown here is derived from an EMBL/GenBank/DDBJ whole genome shotgun (WGS) entry which is preliminary data.</text>
</comment>
<feature type="region of interest" description="Disordered" evidence="12">
    <location>
        <begin position="288"/>
        <end position="314"/>
    </location>
</feature>
<dbReference type="AlphaFoldDB" id="A0A7I8WXH2"/>
<feature type="binding site" evidence="11">
    <location>
        <position position="713"/>
    </location>
    <ligand>
        <name>ATP</name>
        <dbReference type="ChEBI" id="CHEBI:30616"/>
    </ligand>
</feature>
<dbReference type="EC" id="2.7.10.1" evidence="2"/>
<dbReference type="PROSITE" id="PS50011">
    <property type="entry name" value="PROTEIN_KINASE_DOM"/>
    <property type="match status" value="1"/>
</dbReference>
<keyword evidence="8 13" id="KW-1133">Transmembrane helix</keyword>
<evidence type="ECO:0000259" key="15">
    <source>
        <dbReference type="PROSITE" id="PS50853"/>
    </source>
</evidence>
<evidence type="ECO:0000256" key="1">
    <source>
        <dbReference type="ARBA" id="ARBA00004167"/>
    </source>
</evidence>
<feature type="domain" description="Protein kinase" evidence="14">
    <location>
        <begin position="682"/>
        <end position="947"/>
    </location>
</feature>
<dbReference type="InterPro" id="IPR036860">
    <property type="entry name" value="SH2_dom_sf"/>
</dbReference>
<feature type="compositionally biased region" description="Polar residues" evidence="12">
    <location>
        <begin position="214"/>
        <end position="231"/>
    </location>
</feature>
<dbReference type="SUPFAM" id="SSF49265">
    <property type="entry name" value="Fibronectin type III"/>
    <property type="match status" value="1"/>
</dbReference>
<dbReference type="InterPro" id="IPR008266">
    <property type="entry name" value="Tyr_kinase_AS"/>
</dbReference>
<keyword evidence="17" id="KW-1185">Reference proteome</keyword>
<evidence type="ECO:0000256" key="11">
    <source>
        <dbReference type="PROSITE-ProRule" id="PRU10141"/>
    </source>
</evidence>
<feature type="region of interest" description="Disordered" evidence="12">
    <location>
        <begin position="513"/>
        <end position="555"/>
    </location>
</feature>
<evidence type="ECO:0000256" key="13">
    <source>
        <dbReference type="SAM" id="Phobius"/>
    </source>
</evidence>
<dbReference type="EMBL" id="CAJFDI010000002">
    <property type="protein sequence ID" value="CAD5217014.1"/>
    <property type="molecule type" value="Genomic_DNA"/>
</dbReference>
<dbReference type="InterPro" id="IPR017441">
    <property type="entry name" value="Protein_kinase_ATP_BS"/>
</dbReference>
<dbReference type="Proteomes" id="UP000582659">
    <property type="component" value="Unassembled WGS sequence"/>
</dbReference>
<dbReference type="PROSITE" id="PS50853">
    <property type="entry name" value="FN3"/>
    <property type="match status" value="1"/>
</dbReference>
<evidence type="ECO:0000256" key="4">
    <source>
        <dbReference type="ARBA" id="ARBA00022692"/>
    </source>
</evidence>
<name>A0A7I8WXH2_BURXY</name>
<dbReference type="Pfam" id="PF07714">
    <property type="entry name" value="PK_Tyr_Ser-Thr"/>
    <property type="match status" value="1"/>
</dbReference>
<dbReference type="InterPro" id="IPR003961">
    <property type="entry name" value="FN3_dom"/>
</dbReference>
<dbReference type="InterPro" id="IPR032073">
    <property type="entry name" value="FNDC5_C"/>
</dbReference>
<evidence type="ECO:0000313" key="16">
    <source>
        <dbReference type="EMBL" id="CAD5217014.1"/>
    </source>
</evidence>
<dbReference type="EMBL" id="CAJFCV020000002">
    <property type="protein sequence ID" value="CAG9100375.1"/>
    <property type="molecule type" value="Genomic_DNA"/>
</dbReference>
<evidence type="ECO:0000256" key="3">
    <source>
        <dbReference type="ARBA" id="ARBA00022679"/>
    </source>
</evidence>
<proteinExistence type="predicted"/>
<feature type="compositionally biased region" description="Polar residues" evidence="12">
    <location>
        <begin position="448"/>
        <end position="458"/>
    </location>
</feature>
<feature type="compositionally biased region" description="Basic and acidic residues" evidence="12">
    <location>
        <begin position="1009"/>
        <end position="1023"/>
    </location>
</feature>
<feature type="compositionally biased region" description="Low complexity" evidence="12">
    <location>
        <begin position="972"/>
        <end position="987"/>
    </location>
</feature>
<dbReference type="PRINTS" id="PR00109">
    <property type="entry name" value="TYRKINASE"/>
</dbReference>
<evidence type="ECO:0000256" key="7">
    <source>
        <dbReference type="ARBA" id="ARBA00022840"/>
    </source>
</evidence>
<keyword evidence="5 11" id="KW-0547">Nucleotide-binding</keyword>
<dbReference type="InterPro" id="IPR013783">
    <property type="entry name" value="Ig-like_fold"/>
</dbReference>
<dbReference type="Pfam" id="PF16066">
    <property type="entry name" value="DUF4808"/>
    <property type="match status" value="1"/>
</dbReference>
<feature type="domain" description="Fibronectin type-III" evidence="15">
    <location>
        <begin position="7"/>
        <end position="108"/>
    </location>
</feature>
<dbReference type="Gene3D" id="3.30.505.10">
    <property type="entry name" value="SH2 domain"/>
    <property type="match status" value="1"/>
</dbReference>
<keyword evidence="3" id="KW-0808">Transferase</keyword>